<evidence type="ECO:0000313" key="1">
    <source>
        <dbReference type="EMBL" id="ROO90319.1"/>
    </source>
</evidence>
<dbReference type="SMART" id="SM00855">
    <property type="entry name" value="PGAM"/>
    <property type="match status" value="1"/>
</dbReference>
<dbReference type="InterPro" id="IPR050275">
    <property type="entry name" value="PGM_Phosphatase"/>
</dbReference>
<name>A0A3N1D9Z3_9ACTN</name>
<dbReference type="GO" id="GO:0016791">
    <property type="term" value="F:phosphatase activity"/>
    <property type="evidence" value="ECO:0007669"/>
    <property type="project" value="TreeGrafter"/>
</dbReference>
<gene>
    <name evidence="1" type="ORF">EDD29_8043</name>
</gene>
<dbReference type="Pfam" id="PF00300">
    <property type="entry name" value="His_Phos_1"/>
    <property type="match status" value="1"/>
</dbReference>
<dbReference type="InterPro" id="IPR029033">
    <property type="entry name" value="His_PPase_superfam"/>
</dbReference>
<dbReference type="CDD" id="cd07067">
    <property type="entry name" value="HP_PGM_like"/>
    <property type="match status" value="1"/>
</dbReference>
<dbReference type="GO" id="GO:0005737">
    <property type="term" value="C:cytoplasm"/>
    <property type="evidence" value="ECO:0007669"/>
    <property type="project" value="TreeGrafter"/>
</dbReference>
<dbReference type="EMBL" id="RJKE01000001">
    <property type="protein sequence ID" value="ROO90319.1"/>
    <property type="molecule type" value="Genomic_DNA"/>
</dbReference>
<accession>A0A3N1D9Z3</accession>
<dbReference type="RefSeq" id="WP_123669295.1">
    <property type="nucleotide sequence ID" value="NZ_RJKE01000001.1"/>
</dbReference>
<sequence length="210" mass="23609">MTETTIVHLLRHGEVYNPRGVLYGRLPDFHLSEDGHLMAKAAADFLGRRDIVAVLTSPLERAQETAVPLAAATGLTPILDQRLIEAENVFEGQVFTMGRLVDPRVWPHFRNPFSPSWGEPFEVVARRMGGLTEDARRHWRGHEVVCVSHQLPIYTARRRAEGLRLWHDPRRRECGLASVTSLVYEGDTLARVMYHEPAAHLIKGPTVPGA</sequence>
<comment type="caution">
    <text evidence="1">The sequence shown here is derived from an EMBL/GenBank/DDBJ whole genome shotgun (WGS) entry which is preliminary data.</text>
</comment>
<dbReference type="SUPFAM" id="SSF53254">
    <property type="entry name" value="Phosphoglycerate mutase-like"/>
    <property type="match status" value="1"/>
</dbReference>
<proteinExistence type="predicted"/>
<keyword evidence="2" id="KW-1185">Reference proteome</keyword>
<dbReference type="InterPro" id="IPR013078">
    <property type="entry name" value="His_Pase_superF_clade-1"/>
</dbReference>
<dbReference type="PANTHER" id="PTHR48100:SF51">
    <property type="entry name" value="PHOSPHOGLYCERATE MUTASE"/>
    <property type="match status" value="1"/>
</dbReference>
<dbReference type="OrthoDB" id="3215466at2"/>
<dbReference type="PANTHER" id="PTHR48100">
    <property type="entry name" value="BROAD-SPECIFICITY PHOSPHATASE YOR283W-RELATED"/>
    <property type="match status" value="1"/>
</dbReference>
<organism evidence="1 2">
    <name type="scientific">Actinocorallia herbida</name>
    <dbReference type="NCBI Taxonomy" id="58109"/>
    <lineage>
        <taxon>Bacteria</taxon>
        <taxon>Bacillati</taxon>
        <taxon>Actinomycetota</taxon>
        <taxon>Actinomycetes</taxon>
        <taxon>Streptosporangiales</taxon>
        <taxon>Thermomonosporaceae</taxon>
        <taxon>Actinocorallia</taxon>
    </lineage>
</organism>
<reference evidence="1 2" key="1">
    <citation type="submission" date="2018-11" db="EMBL/GenBank/DDBJ databases">
        <title>Sequencing the genomes of 1000 actinobacteria strains.</title>
        <authorList>
            <person name="Klenk H.-P."/>
        </authorList>
    </citation>
    <scope>NUCLEOTIDE SEQUENCE [LARGE SCALE GENOMIC DNA]</scope>
    <source>
        <strain evidence="1 2">DSM 44254</strain>
    </source>
</reference>
<dbReference type="Gene3D" id="3.40.50.1240">
    <property type="entry name" value="Phosphoglycerate mutase-like"/>
    <property type="match status" value="1"/>
</dbReference>
<evidence type="ECO:0000313" key="2">
    <source>
        <dbReference type="Proteomes" id="UP000272400"/>
    </source>
</evidence>
<protein>
    <submittedName>
        <fullName evidence="1">Broad specificity phosphatase PhoE</fullName>
    </submittedName>
</protein>
<dbReference type="AlphaFoldDB" id="A0A3N1D9Z3"/>
<dbReference type="Proteomes" id="UP000272400">
    <property type="component" value="Unassembled WGS sequence"/>
</dbReference>